<dbReference type="InterPro" id="IPR026321">
    <property type="entry name" value="CC134"/>
</dbReference>
<feature type="region of interest" description="Disordered" evidence="1">
    <location>
        <begin position="1"/>
        <end position="42"/>
    </location>
</feature>
<evidence type="ECO:0000256" key="1">
    <source>
        <dbReference type="SAM" id="MobiDB-lite"/>
    </source>
</evidence>
<gene>
    <name evidence="2" type="ORF">RRG08_034641</name>
</gene>
<keyword evidence="3" id="KW-1185">Reference proteome</keyword>
<dbReference type="PANTHER" id="PTHR14735:SF1">
    <property type="entry name" value="COILED-COIL DOMAIN-CONTAINING PROTEIN 134"/>
    <property type="match status" value="1"/>
</dbReference>
<feature type="region of interest" description="Disordered" evidence="1">
    <location>
        <begin position="188"/>
        <end position="229"/>
    </location>
</feature>
<organism evidence="2 3">
    <name type="scientific">Elysia crispata</name>
    <name type="common">lettuce slug</name>
    <dbReference type="NCBI Taxonomy" id="231223"/>
    <lineage>
        <taxon>Eukaryota</taxon>
        <taxon>Metazoa</taxon>
        <taxon>Spiralia</taxon>
        <taxon>Lophotrochozoa</taxon>
        <taxon>Mollusca</taxon>
        <taxon>Gastropoda</taxon>
        <taxon>Heterobranchia</taxon>
        <taxon>Euthyneura</taxon>
        <taxon>Panpulmonata</taxon>
        <taxon>Sacoglossa</taxon>
        <taxon>Placobranchoidea</taxon>
        <taxon>Plakobranchidae</taxon>
        <taxon>Elysia</taxon>
    </lineage>
</organism>
<feature type="compositionally biased region" description="Basic and acidic residues" evidence="1">
    <location>
        <begin position="196"/>
        <end position="209"/>
    </location>
</feature>
<feature type="compositionally biased region" description="Polar residues" evidence="1">
    <location>
        <begin position="31"/>
        <end position="41"/>
    </location>
</feature>
<protein>
    <submittedName>
        <fullName evidence="2">Uncharacterized protein</fullName>
    </submittedName>
</protein>
<accession>A0AAE1B2P7</accession>
<feature type="compositionally biased region" description="Basic residues" evidence="1">
    <location>
        <begin position="210"/>
        <end position="223"/>
    </location>
</feature>
<dbReference type="EMBL" id="JAWDGP010000724">
    <property type="protein sequence ID" value="KAK3798085.1"/>
    <property type="molecule type" value="Genomic_DNA"/>
</dbReference>
<dbReference type="Pfam" id="PF15002">
    <property type="entry name" value="ERK-JNK_inhib"/>
    <property type="match status" value="1"/>
</dbReference>
<dbReference type="PANTHER" id="PTHR14735">
    <property type="entry name" value="COILED-COIL DOMAIN-CONTAINING PROTEIN 134"/>
    <property type="match status" value="1"/>
</dbReference>
<sequence>MCFSHSSYCKKEATTETDSENESESPPATEGNKQSLPTSKPSALEKYRMRYSQYRGLQTQVMQSVFKKVEMKDLHGLLTTMLTNLFKITEQARANLTKAGYVAGDEFPEDNETKESLSKVLENMFIFGDLLLQRPKAVHTIYDDHKDWEEQVNWSYHVCSKSGVFNVAELQFLDLMAKEAGILPKDANFENPYLDESEKPRKKFEDPKPKEKKKPKKLKRGPRLSHTEL</sequence>
<dbReference type="Proteomes" id="UP001283361">
    <property type="component" value="Unassembled WGS sequence"/>
</dbReference>
<reference evidence="2" key="1">
    <citation type="journal article" date="2023" name="G3 (Bethesda)">
        <title>A reference genome for the long-term kleptoplast-retaining sea slug Elysia crispata morphotype clarki.</title>
        <authorList>
            <person name="Eastman K.E."/>
            <person name="Pendleton A.L."/>
            <person name="Shaikh M.A."/>
            <person name="Suttiyut T."/>
            <person name="Ogas R."/>
            <person name="Tomko P."/>
            <person name="Gavelis G."/>
            <person name="Widhalm J.R."/>
            <person name="Wisecaver J.H."/>
        </authorList>
    </citation>
    <scope>NUCLEOTIDE SEQUENCE</scope>
    <source>
        <strain evidence="2">ECLA1</strain>
    </source>
</reference>
<dbReference type="AlphaFoldDB" id="A0AAE1B2P7"/>
<name>A0AAE1B2P7_9GAST</name>
<proteinExistence type="predicted"/>
<comment type="caution">
    <text evidence="2">The sequence shown here is derived from an EMBL/GenBank/DDBJ whole genome shotgun (WGS) entry which is preliminary data.</text>
</comment>
<evidence type="ECO:0000313" key="3">
    <source>
        <dbReference type="Proteomes" id="UP001283361"/>
    </source>
</evidence>
<evidence type="ECO:0000313" key="2">
    <source>
        <dbReference type="EMBL" id="KAK3798085.1"/>
    </source>
</evidence>